<accession>A0A4U6D5G2</accession>
<dbReference type="InterPro" id="IPR013211">
    <property type="entry name" value="LVIVD"/>
</dbReference>
<dbReference type="AlphaFoldDB" id="A0A4U6D5G2"/>
<protein>
    <recommendedName>
        <fullName evidence="4">LVIVD repeat-containing protein</fullName>
    </recommendedName>
</protein>
<organism evidence="2 3">
    <name type="scientific">Dyadobacter frigoris</name>
    <dbReference type="NCBI Taxonomy" id="2576211"/>
    <lineage>
        <taxon>Bacteria</taxon>
        <taxon>Pseudomonadati</taxon>
        <taxon>Bacteroidota</taxon>
        <taxon>Cytophagia</taxon>
        <taxon>Cytophagales</taxon>
        <taxon>Spirosomataceae</taxon>
        <taxon>Dyadobacter</taxon>
    </lineage>
</organism>
<evidence type="ECO:0008006" key="4">
    <source>
        <dbReference type="Google" id="ProtNLM"/>
    </source>
</evidence>
<dbReference type="RefSeq" id="WP_137341128.1">
    <property type="nucleotide sequence ID" value="NZ_BSQH01000021.1"/>
</dbReference>
<gene>
    <name evidence="2" type="ORF">FDK13_16635</name>
</gene>
<dbReference type="SUPFAM" id="SSF50998">
    <property type="entry name" value="Quinoprotein alcohol dehydrogenase-like"/>
    <property type="match status" value="1"/>
</dbReference>
<evidence type="ECO:0000256" key="1">
    <source>
        <dbReference type="SAM" id="SignalP"/>
    </source>
</evidence>
<proteinExistence type="predicted"/>
<evidence type="ECO:0000313" key="3">
    <source>
        <dbReference type="Proteomes" id="UP000304900"/>
    </source>
</evidence>
<comment type="caution">
    <text evidence="2">The sequence shown here is derived from an EMBL/GenBank/DDBJ whole genome shotgun (WGS) entry which is preliminary data.</text>
</comment>
<feature type="chain" id="PRO_5020661335" description="LVIVD repeat-containing protein" evidence="1">
    <location>
        <begin position="20"/>
        <end position="432"/>
    </location>
</feature>
<dbReference type="Pfam" id="PF08309">
    <property type="entry name" value="LVIVD"/>
    <property type="match status" value="3"/>
</dbReference>
<dbReference type="EMBL" id="SZVO01000007">
    <property type="protein sequence ID" value="TKT91268.1"/>
    <property type="molecule type" value="Genomic_DNA"/>
</dbReference>
<name>A0A4U6D5G2_9BACT</name>
<evidence type="ECO:0000313" key="2">
    <source>
        <dbReference type="EMBL" id="TKT91268.1"/>
    </source>
</evidence>
<dbReference type="OrthoDB" id="1521841at2"/>
<keyword evidence="3" id="KW-1185">Reference proteome</keyword>
<feature type="signal peptide" evidence="1">
    <location>
        <begin position="1"/>
        <end position="19"/>
    </location>
</feature>
<sequence>MKKYLLPILFVLLASSLWSCNDQCKETRITRRYTPVSIALKELRSSVKAEAPHELIRPGKIYVKGNYLFINEIKEGIHVINNSDPANPSFVSFIKIPGNGDMSVRDNILYADSYTDLVALDLSDPVNPKEVSRVENVFRNGQFDGASWYLNQTNGVDNLTIQDYTIDYVTETVTTSCEEDFTQYLYYSFYADGGTKALSSGSSSVSAATNGQAGSMSRFALYDQYLYTVGQGNLRLFNIANPTKPTDFATVNIGWNVETIFPYQRKLFLGSTTGMFIYDNTDPASPKQLSNFQHGRACDPVVVHDDIAYVTLRTGTACAGTENQLDLVDVSNASSPTLIKSYQMENPHGLSIDFPTLYLCEGDKGLKVFDVTDKNNVDQHLLSFKKDMHAYDVISLGKTLLLIGDDGFYQYDASDPANLRELSKIPVKKAIQ</sequence>
<keyword evidence="1" id="KW-0732">Signal</keyword>
<dbReference type="Proteomes" id="UP000304900">
    <property type="component" value="Unassembled WGS sequence"/>
</dbReference>
<reference evidence="2 3" key="1">
    <citation type="submission" date="2019-05" db="EMBL/GenBank/DDBJ databases">
        <title>Dyadobacter AR-3-8 sp. nov., isolated from arctic soil.</title>
        <authorList>
            <person name="Chaudhary D.K."/>
        </authorList>
    </citation>
    <scope>NUCLEOTIDE SEQUENCE [LARGE SCALE GENOMIC DNA]</scope>
    <source>
        <strain evidence="2 3">AR-3-8</strain>
    </source>
</reference>
<dbReference type="InterPro" id="IPR011047">
    <property type="entry name" value="Quinoprotein_ADH-like_sf"/>
</dbReference>